<dbReference type="EMBL" id="KQ414708">
    <property type="protein sequence ID" value="KOC63028.1"/>
    <property type="molecule type" value="Genomic_DNA"/>
</dbReference>
<keyword evidence="1" id="KW-0812">Transmembrane</keyword>
<protein>
    <submittedName>
        <fullName evidence="2">Uncharacterized protein</fullName>
    </submittedName>
</protein>
<evidence type="ECO:0000256" key="1">
    <source>
        <dbReference type="SAM" id="Phobius"/>
    </source>
</evidence>
<reference evidence="2 3" key="1">
    <citation type="submission" date="2015-07" db="EMBL/GenBank/DDBJ databases">
        <title>The genome of Habropoda laboriosa.</title>
        <authorList>
            <person name="Pan H."/>
            <person name="Kapheim K."/>
        </authorList>
    </citation>
    <scope>NUCLEOTIDE SEQUENCE [LARGE SCALE GENOMIC DNA]</scope>
    <source>
        <strain evidence="2">0110345459</strain>
    </source>
</reference>
<accession>A0A0L7QWM8</accession>
<proteinExistence type="predicted"/>
<keyword evidence="1" id="KW-0472">Membrane</keyword>
<feature type="transmembrane region" description="Helical" evidence="1">
    <location>
        <begin position="20"/>
        <end position="40"/>
    </location>
</feature>
<name>A0A0L7QWM8_9HYME</name>
<keyword evidence="3" id="KW-1185">Reference proteome</keyword>
<dbReference type="AlphaFoldDB" id="A0A0L7QWM8"/>
<sequence>MVRQLRESEYLYGRTDLLDLYWTKIMVILASLCGFSLIRLKRTIDLDRNRNQNPDTGPPPRRFQPDRAAFRKHLHVIVPPGART</sequence>
<evidence type="ECO:0000313" key="2">
    <source>
        <dbReference type="EMBL" id="KOC63028.1"/>
    </source>
</evidence>
<organism evidence="2 3">
    <name type="scientific">Habropoda laboriosa</name>
    <dbReference type="NCBI Taxonomy" id="597456"/>
    <lineage>
        <taxon>Eukaryota</taxon>
        <taxon>Metazoa</taxon>
        <taxon>Ecdysozoa</taxon>
        <taxon>Arthropoda</taxon>
        <taxon>Hexapoda</taxon>
        <taxon>Insecta</taxon>
        <taxon>Pterygota</taxon>
        <taxon>Neoptera</taxon>
        <taxon>Endopterygota</taxon>
        <taxon>Hymenoptera</taxon>
        <taxon>Apocrita</taxon>
        <taxon>Aculeata</taxon>
        <taxon>Apoidea</taxon>
        <taxon>Anthophila</taxon>
        <taxon>Apidae</taxon>
        <taxon>Habropoda</taxon>
    </lineage>
</organism>
<keyword evidence="1" id="KW-1133">Transmembrane helix</keyword>
<evidence type="ECO:0000313" key="3">
    <source>
        <dbReference type="Proteomes" id="UP000053825"/>
    </source>
</evidence>
<gene>
    <name evidence="2" type="ORF">WH47_04423</name>
</gene>
<dbReference type="Proteomes" id="UP000053825">
    <property type="component" value="Unassembled WGS sequence"/>
</dbReference>